<comment type="similarity">
    <text evidence="1">Belongs to the HicA mRNA interferase family.</text>
</comment>
<reference evidence="8 9" key="1">
    <citation type="journal article" date="2015" name="Genome Announc.">
        <title>Expanding the biotechnology potential of lactobacilli through comparative genomics of 213 strains and associated genera.</title>
        <authorList>
            <person name="Sun Z."/>
            <person name="Harris H.M."/>
            <person name="McCann A."/>
            <person name="Guo C."/>
            <person name="Argimon S."/>
            <person name="Zhang W."/>
            <person name="Yang X."/>
            <person name="Jeffery I.B."/>
            <person name="Cooney J.C."/>
            <person name="Kagawa T.F."/>
            <person name="Liu W."/>
            <person name="Song Y."/>
            <person name="Salvetti E."/>
            <person name="Wrobel A."/>
            <person name="Rasinkangas P."/>
            <person name="Parkhill J."/>
            <person name="Rea M.C."/>
            <person name="O'Sullivan O."/>
            <person name="Ritari J."/>
            <person name="Douillard F.P."/>
            <person name="Paul Ross R."/>
            <person name="Yang R."/>
            <person name="Briner A.E."/>
            <person name="Felis G.E."/>
            <person name="de Vos W.M."/>
            <person name="Barrangou R."/>
            <person name="Klaenhammer T.R."/>
            <person name="Caufield P.W."/>
            <person name="Cui Y."/>
            <person name="Zhang H."/>
            <person name="O'Toole P.W."/>
        </authorList>
    </citation>
    <scope>NUCLEOTIDE SEQUENCE [LARGE SCALE GENOMIC DNA]</scope>
    <source>
        <strain evidence="8 9">NBRC 103219</strain>
    </source>
</reference>
<name>A0A0R2LHW9_9LACO</name>
<keyword evidence="3" id="KW-0540">Nuclease</keyword>
<keyword evidence="9" id="KW-1185">Reference proteome</keyword>
<dbReference type="STRING" id="449659.IV66_GL001652"/>
<evidence type="ECO:0000313" key="8">
    <source>
        <dbReference type="EMBL" id="KRN99164.1"/>
    </source>
</evidence>
<evidence type="ECO:0000256" key="7">
    <source>
        <dbReference type="ARBA" id="ARBA00023016"/>
    </source>
</evidence>
<dbReference type="EMBL" id="JQCN01000034">
    <property type="protein sequence ID" value="KRN99164.1"/>
    <property type="molecule type" value="Genomic_DNA"/>
</dbReference>
<comment type="caution">
    <text evidence="8">The sequence shown here is derived from an EMBL/GenBank/DDBJ whole genome shotgun (WGS) entry which is preliminary data.</text>
</comment>
<dbReference type="GO" id="GO:0004519">
    <property type="term" value="F:endonuclease activity"/>
    <property type="evidence" value="ECO:0007669"/>
    <property type="project" value="UniProtKB-KW"/>
</dbReference>
<dbReference type="GO" id="GO:0016787">
    <property type="term" value="F:hydrolase activity"/>
    <property type="evidence" value="ECO:0007669"/>
    <property type="project" value="UniProtKB-KW"/>
</dbReference>
<keyword evidence="7" id="KW-0346">Stress response</keyword>
<evidence type="ECO:0000256" key="2">
    <source>
        <dbReference type="ARBA" id="ARBA00022649"/>
    </source>
</evidence>
<keyword evidence="5" id="KW-0378">Hydrolase</keyword>
<keyword evidence="6" id="KW-0694">RNA-binding</keyword>
<dbReference type="Proteomes" id="UP000051886">
    <property type="component" value="Unassembled WGS sequence"/>
</dbReference>
<dbReference type="Gene3D" id="3.30.920.30">
    <property type="entry name" value="Hypothetical protein"/>
    <property type="match status" value="1"/>
</dbReference>
<evidence type="ECO:0008006" key="10">
    <source>
        <dbReference type="Google" id="ProtNLM"/>
    </source>
</evidence>
<dbReference type="GO" id="GO:0003729">
    <property type="term" value="F:mRNA binding"/>
    <property type="evidence" value="ECO:0007669"/>
    <property type="project" value="InterPro"/>
</dbReference>
<dbReference type="AlphaFoldDB" id="A0A0R2LHW9"/>
<dbReference type="Pfam" id="PF07927">
    <property type="entry name" value="HicA_toxin"/>
    <property type="match status" value="1"/>
</dbReference>
<keyword evidence="2" id="KW-1277">Toxin-antitoxin system</keyword>
<keyword evidence="4" id="KW-0255">Endonuclease</keyword>
<organism evidence="8 9">
    <name type="scientific">Ligilactobacillus pobuzihii</name>
    <dbReference type="NCBI Taxonomy" id="449659"/>
    <lineage>
        <taxon>Bacteria</taxon>
        <taxon>Bacillati</taxon>
        <taxon>Bacillota</taxon>
        <taxon>Bacilli</taxon>
        <taxon>Lactobacillales</taxon>
        <taxon>Lactobacillaceae</taxon>
        <taxon>Ligilactobacillus</taxon>
    </lineage>
</organism>
<evidence type="ECO:0000256" key="6">
    <source>
        <dbReference type="ARBA" id="ARBA00022884"/>
    </source>
</evidence>
<dbReference type="PATRIC" id="fig|449659.4.peg.1685"/>
<dbReference type="SUPFAM" id="SSF54786">
    <property type="entry name" value="YcfA/nrd intein domain"/>
    <property type="match status" value="1"/>
</dbReference>
<evidence type="ECO:0000256" key="5">
    <source>
        <dbReference type="ARBA" id="ARBA00022801"/>
    </source>
</evidence>
<evidence type="ECO:0000313" key="9">
    <source>
        <dbReference type="Proteomes" id="UP000051886"/>
    </source>
</evidence>
<evidence type="ECO:0000256" key="1">
    <source>
        <dbReference type="ARBA" id="ARBA00006620"/>
    </source>
</evidence>
<dbReference type="InterPro" id="IPR038570">
    <property type="entry name" value="HicA_sf"/>
</dbReference>
<dbReference type="RefSeq" id="WP_017867156.1">
    <property type="nucleotide sequence ID" value="NZ_BJYB01000013.1"/>
</dbReference>
<evidence type="ECO:0000256" key="4">
    <source>
        <dbReference type="ARBA" id="ARBA00022759"/>
    </source>
</evidence>
<dbReference type="OrthoDB" id="286048at2"/>
<accession>A0A0R2LHW9</accession>
<dbReference type="InterPro" id="IPR012933">
    <property type="entry name" value="HicA_mRNA_interferase"/>
</dbReference>
<protein>
    <recommendedName>
        <fullName evidence="10">Toxin HicA</fullName>
    </recommendedName>
</protein>
<sequence length="62" mass="6987">MTMKPREMVKLLKANGFKEKSQRGSHLKMYNPQTQVSIPIPIHAKELGNGLEQSVLKRAGLK</sequence>
<proteinExistence type="inferred from homology"/>
<evidence type="ECO:0000256" key="3">
    <source>
        <dbReference type="ARBA" id="ARBA00022722"/>
    </source>
</evidence>
<gene>
    <name evidence="8" type="ORF">IV66_GL001652</name>
</gene>